<protein>
    <recommendedName>
        <fullName evidence="4">Complex I intermediate-associated protein 84</fullName>
    </recommendedName>
</protein>
<accession>A0AA39XS93</accession>
<keyword evidence="3" id="KW-1185">Reference proteome</keyword>
<reference evidence="2" key="1">
    <citation type="submission" date="2023-06" db="EMBL/GenBank/DDBJ databases">
        <title>Genome-scale phylogeny and comparative genomics of the fungal order Sordariales.</title>
        <authorList>
            <consortium name="Lawrence Berkeley National Laboratory"/>
            <person name="Hensen N."/>
            <person name="Bonometti L."/>
            <person name="Westerberg I."/>
            <person name="Brannstrom I.O."/>
            <person name="Guillou S."/>
            <person name="Cros-Aarteil S."/>
            <person name="Calhoun S."/>
            <person name="Haridas S."/>
            <person name="Kuo A."/>
            <person name="Mondo S."/>
            <person name="Pangilinan J."/>
            <person name="Riley R."/>
            <person name="Labutti K."/>
            <person name="Andreopoulos B."/>
            <person name="Lipzen A."/>
            <person name="Chen C."/>
            <person name="Yanf M."/>
            <person name="Daum C."/>
            <person name="Ng V."/>
            <person name="Clum A."/>
            <person name="Steindorff A."/>
            <person name="Ohm R."/>
            <person name="Martin F."/>
            <person name="Silar P."/>
            <person name="Natvig D."/>
            <person name="Lalanne C."/>
            <person name="Gautier V."/>
            <person name="Ament-Velasquez S.L."/>
            <person name="Kruys A."/>
            <person name="Hutchinson M.I."/>
            <person name="Powell A.J."/>
            <person name="Barry K."/>
            <person name="Miller A.N."/>
            <person name="Grigoriev I.V."/>
            <person name="Debuchy R."/>
            <person name="Gladieux P."/>
            <person name="Thoren M.H."/>
            <person name="Johannesson H."/>
        </authorList>
    </citation>
    <scope>NUCLEOTIDE SEQUENCE</scope>
    <source>
        <strain evidence="2">SMH2532-1</strain>
    </source>
</reference>
<sequence>MRSQLTRNVYRRLLAGHGLLRQCPAPFGRCYHFQCRPQLPVQQTLLRHPSRRTFLGLFQKPPRELKEPDLDPGYDVLLKFRGMETENARPPPRDELIKGLRRFLEHRKRTTRQPLNSTHAFLITRLVRHLVENPPEAEGENADDDISINLLRDILYLIRRTPRGKTANHLELSKLVYDEIEWRNEATKGTIQGGNLLRFLEVLSKYGGSLEAVERLRQYRARLAAENRTDEAIADMWLQVLRGLAWEGREAELLAEYQKAAEEGVTYSPLVHEVMTGFYAEQDKVEETKQWFEKPIEGGQAPTPATFLEILRFSQRNEMQKWGQSIFEKLMQSKPEKDLWDVAFRWSVLAMDKGVEDIKQMMNTMEKGSGHKPDATTIDYLLAAAIEKNNPYLAERFLSLGVELGIEPQAMTYILQMNYRLDARDFSGAHAVYHKLQNREIDVRDREDLPVLNKYLRLLCTVEQPDLERILDITAHIEMRHDILEPETIVALCMVFLRTDQQYDVIDTLSLHTVTLSLDERALVRKAFVEYCLDTTVSTARVWDAYSLLRQFFPETEPADRIRLMDAFFARNRPDMACNIFGHMRGHANPAQRPTADVYVRALEGIGRHPNLEALRMVHNMLKMDTTIEVSTRIRNGLMIAYAAVGDPLTALEFWEQIAASSEGPSYNSLATVFWACERMDARDETARKIWQKMQRMDLEVPPNVFWSYLGALASQGKLNEVKRLIAGMDASVGYSPSLMTLGVTYNALPAPAKPMFEDWGREEYPEVWARLESKGRKKTMMGDEFKIVRNMEA</sequence>
<dbReference type="InterPro" id="IPR011990">
    <property type="entry name" value="TPR-like_helical_dom_sf"/>
</dbReference>
<dbReference type="EMBL" id="JAULSV010000007">
    <property type="protein sequence ID" value="KAK0638711.1"/>
    <property type="molecule type" value="Genomic_DNA"/>
</dbReference>
<organism evidence="2 3">
    <name type="scientific">Cercophora newfieldiana</name>
    <dbReference type="NCBI Taxonomy" id="92897"/>
    <lineage>
        <taxon>Eukaryota</taxon>
        <taxon>Fungi</taxon>
        <taxon>Dikarya</taxon>
        <taxon>Ascomycota</taxon>
        <taxon>Pezizomycotina</taxon>
        <taxon>Sordariomycetes</taxon>
        <taxon>Sordariomycetidae</taxon>
        <taxon>Sordariales</taxon>
        <taxon>Lasiosphaeriaceae</taxon>
        <taxon>Cercophora</taxon>
    </lineage>
</organism>
<gene>
    <name evidence="2" type="ORF">B0T16DRAFT_229744</name>
</gene>
<dbReference type="InterPro" id="IPR050872">
    <property type="entry name" value="PPR_P_subfamily"/>
</dbReference>
<proteinExistence type="inferred from homology"/>
<evidence type="ECO:0000313" key="2">
    <source>
        <dbReference type="EMBL" id="KAK0638711.1"/>
    </source>
</evidence>
<dbReference type="AlphaFoldDB" id="A0AA39XS93"/>
<comment type="caution">
    <text evidence="2">The sequence shown here is derived from an EMBL/GenBank/DDBJ whole genome shotgun (WGS) entry which is preliminary data.</text>
</comment>
<evidence type="ECO:0000313" key="3">
    <source>
        <dbReference type="Proteomes" id="UP001174936"/>
    </source>
</evidence>
<evidence type="ECO:0008006" key="4">
    <source>
        <dbReference type="Google" id="ProtNLM"/>
    </source>
</evidence>
<name>A0AA39XS93_9PEZI</name>
<dbReference type="PANTHER" id="PTHR46128:SF211">
    <property type="entry name" value="PENTACOTRIPEPTIDE-REPEAT REGION OF PRORP DOMAIN-CONTAINING PROTEIN"/>
    <property type="match status" value="1"/>
</dbReference>
<dbReference type="Proteomes" id="UP001174936">
    <property type="component" value="Unassembled WGS sequence"/>
</dbReference>
<dbReference type="Gene3D" id="1.25.40.10">
    <property type="entry name" value="Tetratricopeptide repeat domain"/>
    <property type="match status" value="2"/>
</dbReference>
<dbReference type="PANTHER" id="PTHR46128">
    <property type="entry name" value="MITOCHONDRIAL GROUP I INTRON SPLICING FACTOR CCM1"/>
    <property type="match status" value="1"/>
</dbReference>
<evidence type="ECO:0000256" key="1">
    <source>
        <dbReference type="ARBA" id="ARBA00007626"/>
    </source>
</evidence>
<comment type="similarity">
    <text evidence="1">Belongs to the PPR family. P subfamily.</text>
</comment>